<dbReference type="InterPro" id="IPR013126">
    <property type="entry name" value="Hsp_70_fam"/>
</dbReference>
<accession>A0A0F9E1S7</accession>
<evidence type="ECO:0000256" key="1">
    <source>
        <dbReference type="ARBA" id="ARBA00007381"/>
    </source>
</evidence>
<evidence type="ECO:0000313" key="4">
    <source>
        <dbReference type="EMBL" id="KKL67953.1"/>
    </source>
</evidence>
<organism evidence="4">
    <name type="scientific">marine sediment metagenome</name>
    <dbReference type="NCBI Taxonomy" id="412755"/>
    <lineage>
        <taxon>unclassified sequences</taxon>
        <taxon>metagenomes</taxon>
        <taxon>ecological metagenomes</taxon>
    </lineage>
</organism>
<dbReference type="PROSITE" id="PS00329">
    <property type="entry name" value="HSP70_2"/>
    <property type="match status" value="1"/>
</dbReference>
<feature type="non-terminal residue" evidence="4">
    <location>
        <position position="1"/>
    </location>
</feature>
<dbReference type="Gene3D" id="3.90.640.10">
    <property type="entry name" value="Actin, Chain A, domain 4"/>
    <property type="match status" value="1"/>
</dbReference>
<proteinExistence type="inferred from homology"/>
<dbReference type="PRINTS" id="PR00301">
    <property type="entry name" value="HEATSHOCK70"/>
</dbReference>
<gene>
    <name evidence="4" type="ORF">LCGC14_2129840</name>
</gene>
<keyword evidence="2" id="KW-0547">Nucleotide-binding</keyword>
<dbReference type="FunFam" id="3.30.420.40:FF:000028">
    <property type="entry name" value="heat shock 70 kDa protein-like"/>
    <property type="match status" value="1"/>
</dbReference>
<dbReference type="PROSITE" id="PS01036">
    <property type="entry name" value="HSP70_3"/>
    <property type="match status" value="1"/>
</dbReference>
<dbReference type="AlphaFoldDB" id="A0A0F9E1S7"/>
<dbReference type="Pfam" id="PF00012">
    <property type="entry name" value="HSP70"/>
    <property type="match status" value="1"/>
</dbReference>
<comment type="similarity">
    <text evidence="1">Belongs to the heat shock protein 70 family.</text>
</comment>
<dbReference type="EMBL" id="LAZR01026687">
    <property type="protein sequence ID" value="KKL67953.1"/>
    <property type="molecule type" value="Genomic_DNA"/>
</dbReference>
<evidence type="ECO:0000256" key="3">
    <source>
        <dbReference type="ARBA" id="ARBA00022840"/>
    </source>
</evidence>
<name>A0A0F9E1S7_9ZZZZ</name>
<keyword evidence="3" id="KW-0067">ATP-binding</keyword>
<evidence type="ECO:0000256" key="2">
    <source>
        <dbReference type="ARBA" id="ARBA00022741"/>
    </source>
</evidence>
<dbReference type="InterPro" id="IPR043129">
    <property type="entry name" value="ATPase_NBD"/>
</dbReference>
<dbReference type="SUPFAM" id="SSF53067">
    <property type="entry name" value="Actin-like ATPase domain"/>
    <property type="match status" value="2"/>
</dbReference>
<protein>
    <submittedName>
        <fullName evidence="4">Uncharacterized protein</fullName>
    </submittedName>
</protein>
<comment type="caution">
    <text evidence="4">The sequence shown here is derived from an EMBL/GenBank/DDBJ whole genome shotgun (WGS) entry which is preliminary data.</text>
</comment>
<dbReference type="GO" id="GO:0005524">
    <property type="term" value="F:ATP binding"/>
    <property type="evidence" value="ECO:0007669"/>
    <property type="project" value="UniProtKB-KW"/>
</dbReference>
<dbReference type="InterPro" id="IPR029047">
    <property type="entry name" value="HSP70_peptide-bd_sf"/>
</dbReference>
<dbReference type="SUPFAM" id="SSF100920">
    <property type="entry name" value="Heat shock protein 70kD (HSP70), peptide-binding domain"/>
    <property type="match status" value="1"/>
</dbReference>
<dbReference type="Gene3D" id="2.60.34.10">
    <property type="entry name" value="Substrate Binding Domain Of DNAk, Chain A, domain 1"/>
    <property type="match status" value="1"/>
</dbReference>
<dbReference type="GO" id="GO:0140662">
    <property type="term" value="F:ATP-dependent protein folding chaperone"/>
    <property type="evidence" value="ECO:0007669"/>
    <property type="project" value="InterPro"/>
</dbReference>
<sequence>RIGKGQIVPNAEGERVTPSAIYFDEEDTEVIRVGIEAINSRHMNPERSVRWIKRHMGETDHRVNIDGKDWSPEELSSLILKKLKQDGSVENGEISDVVISVPAHFDEVRRKATMDAGTMAGLNVIGIVNEPVAAALYYSTTHDIDGRVLVYDLGGGTFDVTILDIVGRDVNIVCSQGDHALGGIDFDKKLLEMFEAAYKEKYDTELISCDEDRAKYEDEAEDVKKTLSRREVVKKMLYGEAGSLKIEIRREQYEEAIETLVGRTEMLGEVALKESGSAAGDINRVILVGGSTRMPVVQKRLEAKFGFAPEIAVNVDECVALGAAIYAGLTQMRENPDNVPASIASGLKDVKLKDVSNHSYGTICAPVDKETGQRVIVNNIILPKNTPLPCEESQVFYTMADGQTEIQATITQGEDTDPDYVNKIGSEVFQLPPDRPINQPIKVTYSYDANQRMHCKFEDEQSGENLEVEFCVGKNGEMSKDGIENKAEELKDFKVQ</sequence>
<dbReference type="Gene3D" id="3.30.420.40">
    <property type="match status" value="2"/>
</dbReference>
<dbReference type="CDD" id="cd24029">
    <property type="entry name" value="ASKHA_NBD_HSP70_DnaK_HscA_HscC"/>
    <property type="match status" value="1"/>
</dbReference>
<dbReference type="PANTHER" id="PTHR19375">
    <property type="entry name" value="HEAT SHOCK PROTEIN 70KDA"/>
    <property type="match status" value="1"/>
</dbReference>
<reference evidence="4" key="1">
    <citation type="journal article" date="2015" name="Nature">
        <title>Complex archaea that bridge the gap between prokaryotes and eukaryotes.</title>
        <authorList>
            <person name="Spang A."/>
            <person name="Saw J.H."/>
            <person name="Jorgensen S.L."/>
            <person name="Zaremba-Niedzwiedzka K."/>
            <person name="Martijn J."/>
            <person name="Lind A.E."/>
            <person name="van Eijk R."/>
            <person name="Schleper C."/>
            <person name="Guy L."/>
            <person name="Ettema T.J."/>
        </authorList>
    </citation>
    <scope>NUCLEOTIDE SEQUENCE</scope>
</reference>
<dbReference type="InterPro" id="IPR018181">
    <property type="entry name" value="Heat_shock_70_CS"/>
</dbReference>